<organism evidence="1 2">
    <name type="scientific">Hydnum rufescens UP504</name>
    <dbReference type="NCBI Taxonomy" id="1448309"/>
    <lineage>
        <taxon>Eukaryota</taxon>
        <taxon>Fungi</taxon>
        <taxon>Dikarya</taxon>
        <taxon>Basidiomycota</taxon>
        <taxon>Agaricomycotina</taxon>
        <taxon>Agaricomycetes</taxon>
        <taxon>Cantharellales</taxon>
        <taxon>Hydnaceae</taxon>
        <taxon>Hydnum</taxon>
    </lineage>
</organism>
<evidence type="ECO:0000313" key="2">
    <source>
        <dbReference type="Proteomes" id="UP000886523"/>
    </source>
</evidence>
<evidence type="ECO:0000313" key="1">
    <source>
        <dbReference type="EMBL" id="KAF9512856.1"/>
    </source>
</evidence>
<dbReference type="EMBL" id="MU128981">
    <property type="protein sequence ID" value="KAF9512856.1"/>
    <property type="molecule type" value="Genomic_DNA"/>
</dbReference>
<sequence length="110" mass="11764">MVTTGQSNGALCDSPGGVDCPETCQGFGSQLEGSQGDSTIGSFWCLAAEGQAMTWDENGVLMPSPSLTGLVDWASLHKDELLRHVKGISIYKQSPSIPVLWSLGTWKDYQ</sequence>
<accession>A0A9P6DS42</accession>
<dbReference type="AlphaFoldDB" id="A0A9P6DS42"/>
<gene>
    <name evidence="1" type="ORF">BS47DRAFT_1362886</name>
</gene>
<comment type="caution">
    <text evidence="1">The sequence shown here is derived from an EMBL/GenBank/DDBJ whole genome shotgun (WGS) entry which is preliminary data.</text>
</comment>
<name>A0A9P6DS42_9AGAM</name>
<proteinExistence type="predicted"/>
<reference evidence="1" key="1">
    <citation type="journal article" date="2020" name="Nat. Commun.">
        <title>Large-scale genome sequencing of mycorrhizal fungi provides insights into the early evolution of symbiotic traits.</title>
        <authorList>
            <person name="Miyauchi S."/>
            <person name="Kiss E."/>
            <person name="Kuo A."/>
            <person name="Drula E."/>
            <person name="Kohler A."/>
            <person name="Sanchez-Garcia M."/>
            <person name="Morin E."/>
            <person name="Andreopoulos B."/>
            <person name="Barry K.W."/>
            <person name="Bonito G."/>
            <person name="Buee M."/>
            <person name="Carver A."/>
            <person name="Chen C."/>
            <person name="Cichocki N."/>
            <person name="Clum A."/>
            <person name="Culley D."/>
            <person name="Crous P.W."/>
            <person name="Fauchery L."/>
            <person name="Girlanda M."/>
            <person name="Hayes R.D."/>
            <person name="Keri Z."/>
            <person name="LaButti K."/>
            <person name="Lipzen A."/>
            <person name="Lombard V."/>
            <person name="Magnuson J."/>
            <person name="Maillard F."/>
            <person name="Murat C."/>
            <person name="Nolan M."/>
            <person name="Ohm R.A."/>
            <person name="Pangilinan J."/>
            <person name="Pereira M.F."/>
            <person name="Perotto S."/>
            <person name="Peter M."/>
            <person name="Pfister S."/>
            <person name="Riley R."/>
            <person name="Sitrit Y."/>
            <person name="Stielow J.B."/>
            <person name="Szollosi G."/>
            <person name="Zifcakova L."/>
            <person name="Stursova M."/>
            <person name="Spatafora J.W."/>
            <person name="Tedersoo L."/>
            <person name="Vaario L.M."/>
            <person name="Yamada A."/>
            <person name="Yan M."/>
            <person name="Wang P."/>
            <person name="Xu J."/>
            <person name="Bruns T."/>
            <person name="Baldrian P."/>
            <person name="Vilgalys R."/>
            <person name="Dunand C."/>
            <person name="Henrissat B."/>
            <person name="Grigoriev I.V."/>
            <person name="Hibbett D."/>
            <person name="Nagy L.G."/>
            <person name="Martin F.M."/>
        </authorList>
    </citation>
    <scope>NUCLEOTIDE SEQUENCE</scope>
    <source>
        <strain evidence="1">UP504</strain>
    </source>
</reference>
<keyword evidence="2" id="KW-1185">Reference proteome</keyword>
<dbReference type="Proteomes" id="UP000886523">
    <property type="component" value="Unassembled WGS sequence"/>
</dbReference>
<protein>
    <submittedName>
        <fullName evidence="1">Uncharacterized protein</fullName>
    </submittedName>
</protein>